<dbReference type="Proteomes" id="UP001165064">
    <property type="component" value="Unassembled WGS sequence"/>
</dbReference>
<comment type="caution">
    <text evidence="1">The sequence shown here is derived from an EMBL/GenBank/DDBJ whole genome shotgun (WGS) entry which is preliminary data.</text>
</comment>
<name>A0ACB5TCZ2_AMBMO</name>
<keyword evidence="2" id="KW-1185">Reference proteome</keyword>
<evidence type="ECO:0000313" key="1">
    <source>
        <dbReference type="EMBL" id="GME85460.1"/>
    </source>
</evidence>
<proteinExistence type="predicted"/>
<reference evidence="1" key="1">
    <citation type="submission" date="2023-04" db="EMBL/GenBank/DDBJ databases">
        <title>Ambrosiozyma monospora NBRC 10751.</title>
        <authorList>
            <person name="Ichikawa N."/>
            <person name="Sato H."/>
            <person name="Tonouchi N."/>
        </authorList>
    </citation>
    <scope>NUCLEOTIDE SEQUENCE</scope>
    <source>
        <strain evidence="1">NBRC 10751</strain>
    </source>
</reference>
<evidence type="ECO:0000313" key="2">
    <source>
        <dbReference type="Proteomes" id="UP001165064"/>
    </source>
</evidence>
<protein>
    <submittedName>
        <fullName evidence="1">Unnamed protein product</fullName>
    </submittedName>
</protein>
<sequence>METETFFTGGLSIEAKVMEYYKQSVLDAAKLTPLKVFKVKDLDCLHPLEFIKLGCSFGTSNDMIMKIHDKRPTFSDLIRDH</sequence>
<gene>
    <name evidence="1" type="ORF">Amon02_000761800</name>
</gene>
<dbReference type="EMBL" id="BSXS01006392">
    <property type="protein sequence ID" value="GME85460.1"/>
    <property type="molecule type" value="Genomic_DNA"/>
</dbReference>
<accession>A0ACB5TCZ2</accession>
<organism evidence="1 2">
    <name type="scientific">Ambrosiozyma monospora</name>
    <name type="common">Yeast</name>
    <name type="synonym">Endomycopsis monosporus</name>
    <dbReference type="NCBI Taxonomy" id="43982"/>
    <lineage>
        <taxon>Eukaryota</taxon>
        <taxon>Fungi</taxon>
        <taxon>Dikarya</taxon>
        <taxon>Ascomycota</taxon>
        <taxon>Saccharomycotina</taxon>
        <taxon>Pichiomycetes</taxon>
        <taxon>Pichiales</taxon>
        <taxon>Pichiaceae</taxon>
        <taxon>Ambrosiozyma</taxon>
    </lineage>
</organism>